<organism evidence="1 2">
    <name type="scientific">Entomomonas asaccharolytica</name>
    <dbReference type="NCBI Taxonomy" id="2785331"/>
    <lineage>
        <taxon>Bacteria</taxon>
        <taxon>Pseudomonadati</taxon>
        <taxon>Pseudomonadota</taxon>
        <taxon>Gammaproteobacteria</taxon>
        <taxon>Pseudomonadales</taxon>
        <taxon>Pseudomonadaceae</taxon>
        <taxon>Entomomonas</taxon>
    </lineage>
</organism>
<dbReference type="InterPro" id="IPR011652">
    <property type="entry name" value="MORN_2"/>
</dbReference>
<dbReference type="Pfam" id="PF07661">
    <property type="entry name" value="MORN_2"/>
    <property type="match status" value="3"/>
</dbReference>
<dbReference type="AlphaFoldDB" id="A0A974NGT5"/>
<evidence type="ECO:0000313" key="1">
    <source>
        <dbReference type="EMBL" id="QQP86398.1"/>
    </source>
</evidence>
<sequence length="318" mass="36781">MDNEKVMVTVRQYIKYFLSLKLLLLISIVNVGFAQDSEQQTSIITNDVAPEQEYLTPSQIFVASLKEGMIVGYFNQYWVAVDKIDINGYYRKIVKIEDNNSFVVQDFFTDTNKKQSDPVLIHNIYELKQVGFLRSIEGPYVTWYKNGQKQYQSFYNEKGVLDGVIQAWYDSGILKLKGQYDNGKKAGQWTEWHANGRVKSQVDYINNVLSGSYKKWYENGQQHTLGSYKNGLLNGLWIAWGSKGEKVSEGEYSANHRIGLWTYYAEGKKWAEGNYINDLQDGIWTYWKEDGSKDKEIVYQKGVKIKESHFNKKSDSNG</sequence>
<gene>
    <name evidence="1" type="ORF">JHT90_03915</name>
</gene>
<dbReference type="KEGG" id="eaz:JHT90_03915"/>
<evidence type="ECO:0000313" key="2">
    <source>
        <dbReference type="Proteomes" id="UP000595278"/>
    </source>
</evidence>
<dbReference type="EMBL" id="CP067393">
    <property type="protein sequence ID" value="QQP86398.1"/>
    <property type="molecule type" value="Genomic_DNA"/>
</dbReference>
<dbReference type="Proteomes" id="UP000595278">
    <property type="component" value="Chromosome"/>
</dbReference>
<dbReference type="Gene3D" id="3.90.930.1">
    <property type="match status" value="1"/>
</dbReference>
<dbReference type="Gene3D" id="2.20.110.10">
    <property type="entry name" value="Histone H3 K4-specific methyltransferase SET7/9 N-terminal domain"/>
    <property type="match status" value="1"/>
</dbReference>
<name>A0A974NGT5_9GAMM</name>
<keyword evidence="2" id="KW-1185">Reference proteome</keyword>
<reference evidence="1 2" key="1">
    <citation type="submission" date="2021-01" db="EMBL/GenBank/DDBJ databases">
        <title>Entomomonas sp. F2A isolated from a house cricket (Acheta domesticus).</title>
        <authorList>
            <person name="Spergser J."/>
            <person name="Busse H.-J."/>
        </authorList>
    </citation>
    <scope>NUCLEOTIDE SEQUENCE [LARGE SCALE GENOMIC DNA]</scope>
    <source>
        <strain evidence="1 2">F2A</strain>
    </source>
</reference>
<accession>A0A974NGT5</accession>
<protein>
    <submittedName>
        <fullName evidence="1">Toxin-antitoxin system YwqK family antitoxin</fullName>
    </submittedName>
</protein>
<proteinExistence type="predicted"/>
<dbReference type="SUPFAM" id="SSF82185">
    <property type="entry name" value="Histone H3 K4-specific methyltransferase SET7/9 N-terminal domain"/>
    <property type="match status" value="2"/>
</dbReference>